<keyword evidence="1" id="KW-0812">Transmembrane</keyword>
<organism evidence="2 3">
    <name type="scientific">Leptospirillum ferriphilum (strain ML-04)</name>
    <dbReference type="NCBI Taxonomy" id="1048260"/>
    <lineage>
        <taxon>Bacteria</taxon>
        <taxon>Pseudomonadati</taxon>
        <taxon>Nitrospirota</taxon>
        <taxon>Nitrospiria</taxon>
        <taxon>Nitrospirales</taxon>
        <taxon>Nitrospiraceae</taxon>
        <taxon>Leptospirillum</taxon>
    </lineage>
</organism>
<dbReference type="Proteomes" id="UP000006177">
    <property type="component" value="Chromosome"/>
</dbReference>
<proteinExistence type="predicted"/>
<evidence type="ECO:0000256" key="1">
    <source>
        <dbReference type="SAM" id="Phobius"/>
    </source>
</evidence>
<name>J9ZDN4_LEPFM</name>
<evidence type="ECO:0000313" key="2">
    <source>
        <dbReference type="EMBL" id="AFS53978.1"/>
    </source>
</evidence>
<protein>
    <submittedName>
        <fullName evidence="2">Uncharacterized protein</fullName>
    </submittedName>
</protein>
<keyword evidence="1" id="KW-1133">Transmembrane helix</keyword>
<keyword evidence="1" id="KW-0472">Membrane</keyword>
<accession>J9ZDN4</accession>
<evidence type="ECO:0000313" key="3">
    <source>
        <dbReference type="Proteomes" id="UP000006177"/>
    </source>
</evidence>
<sequence>MFVWTTFVFLIPPSIAMAYIGETLQTFSLHQSAVKEAIRVFLGISGAVTALFAIRFMSRFLKKKAENL</sequence>
<feature type="transmembrane region" description="Helical" evidence="1">
    <location>
        <begin position="37"/>
        <end position="54"/>
    </location>
</feature>
<dbReference type="AlphaFoldDB" id="J9ZDN4"/>
<dbReference type="EMBL" id="CP002919">
    <property type="protein sequence ID" value="AFS53978.1"/>
    <property type="molecule type" value="Genomic_DNA"/>
</dbReference>
<reference evidence="2 3" key="1">
    <citation type="journal article" date="2011" name="J. Microbiol.">
        <title>Complete genome of Leptospirillum ferriphilum ML-04 provides insight into its physiology and environmental adaptation.</title>
        <authorList>
            <person name="Mi S."/>
            <person name="Song J."/>
            <person name="Lin J."/>
            <person name="Che Y."/>
            <person name="Zheng H."/>
            <person name="Lin J."/>
        </authorList>
    </citation>
    <scope>NUCLEOTIDE SEQUENCE [LARGE SCALE GENOMIC DNA]</scope>
    <source>
        <strain evidence="2 3">ML-04</strain>
    </source>
</reference>
<dbReference type="PATRIC" id="fig|1048260.3.peg.1916"/>
<dbReference type="HOGENOM" id="CLU_2788837_0_0_0"/>
<gene>
    <name evidence="2" type="ordered locus">LFML04_1778</name>
</gene>
<dbReference type="KEGG" id="lfi:LFML04_1778"/>